<keyword evidence="10" id="KW-1185">Reference proteome</keyword>
<organism evidence="10 11">
    <name type="scientific">Globodera rostochiensis</name>
    <name type="common">Golden nematode worm</name>
    <name type="synonym">Heterodera rostochiensis</name>
    <dbReference type="NCBI Taxonomy" id="31243"/>
    <lineage>
        <taxon>Eukaryota</taxon>
        <taxon>Metazoa</taxon>
        <taxon>Ecdysozoa</taxon>
        <taxon>Nematoda</taxon>
        <taxon>Chromadorea</taxon>
        <taxon>Rhabditida</taxon>
        <taxon>Tylenchina</taxon>
        <taxon>Tylenchomorpha</taxon>
        <taxon>Tylenchoidea</taxon>
        <taxon>Heteroderidae</taxon>
        <taxon>Heteroderinae</taxon>
        <taxon>Globodera</taxon>
    </lineage>
</organism>
<feature type="transmembrane region" description="Helical" evidence="6">
    <location>
        <begin position="707"/>
        <end position="732"/>
    </location>
</feature>
<dbReference type="InterPro" id="IPR000609">
    <property type="entry name" value="7TM_GPCR_serpentine_rcpt_Srg"/>
</dbReference>
<accession>A0A914IEQ5</accession>
<keyword evidence="9" id="KW-0732">Signal</keyword>
<feature type="transmembrane region" description="Helical" evidence="6">
    <location>
        <begin position="677"/>
        <end position="701"/>
    </location>
</feature>
<evidence type="ECO:0000256" key="9">
    <source>
        <dbReference type="SAM" id="SignalP"/>
    </source>
</evidence>
<proteinExistence type="inferred from homology"/>
<sequence length="775" mass="89025">MWTLFLSILLSITFCKTTFGSSHEVSQEAAMAIHSNEIKPINGRKVLQPPPPPYTEDDIRKVENEVKYETDDRNSNDWHYGIERRMDMPMSEASEVYYDPIFGQSVVNEKNMRRALKNERRKNRNKIGMVDKKHHKLALHSMEKHRQISQYAQDVDGKVDTLHADHVATRKLAQATHGRLGNVKSALDKHKAIADERLKRYSGELKEKDGRLKTIEEAVNGQQQQADENMETIVKQLGKQAMHASQVRDKIGGVLELHGKHIDKTSNTVQKMKTRTKHLYTSMEVQGGEVDKLNTNIGTVVEDVKALKQVTAAHTAALENVALHDNEMFGKMIESQQMLTKHMLESNKQVLEVLADFAHQLDNKVLNALDNANARLAQAASIGDHQMSKLNVNLNVSRNPIDNVPSLAAQVQHPLFLKKHDPRREQYENEQREANVNNNKTNEHGMDKPYTEELKSSTDESNITYEDAPPKKKRRAQQIDFDHERIVSKDETEVMESHRKVFRTTFYHLFCIRGIFDILLLANSFYGNRLPTMFGRALLPIYRELPNWALASYYFMTSFAYQITNIATMYMLLNRLTAIVLPVTHKKFWRKIFVPLLILMFCIPILDCCSLFQMDATLDVKNGSNFLISEMEPLKSLTSITFMIVCFLINIVTFIAYKRFKQTLGSVQNFDKTEQKLLVYTVITFAGHAILALYLLCVTVWANNPKYVAIVYILYPCVNDIFNLGLSSWPLLWASSTFRGHFINEFYLLKSFKNVEERNTFKTPVFKIEQSPNNA</sequence>
<dbReference type="Proteomes" id="UP000887572">
    <property type="component" value="Unplaced"/>
</dbReference>
<feature type="transmembrane region" description="Helical" evidence="6">
    <location>
        <begin position="634"/>
        <end position="657"/>
    </location>
</feature>
<keyword evidence="5 6" id="KW-0472">Membrane</keyword>
<feature type="region of interest" description="Disordered" evidence="8">
    <location>
        <begin position="421"/>
        <end position="474"/>
    </location>
</feature>
<feature type="coiled-coil region" evidence="7">
    <location>
        <begin position="198"/>
        <end position="225"/>
    </location>
</feature>
<keyword evidence="7" id="KW-0175">Coiled coil</keyword>
<feature type="transmembrane region" description="Helical" evidence="6">
    <location>
        <begin position="553"/>
        <end position="573"/>
    </location>
</feature>
<dbReference type="WBParaSite" id="Gr19_v10_g9218.t1">
    <property type="protein sequence ID" value="Gr19_v10_g9218.t1"/>
    <property type="gene ID" value="Gr19_v10_g9218"/>
</dbReference>
<evidence type="ECO:0000256" key="5">
    <source>
        <dbReference type="ARBA" id="ARBA00023136"/>
    </source>
</evidence>
<evidence type="ECO:0000256" key="3">
    <source>
        <dbReference type="ARBA" id="ARBA00022692"/>
    </source>
</evidence>
<evidence type="ECO:0000313" key="11">
    <source>
        <dbReference type="WBParaSite" id="Gr19_v10_g9218.t1"/>
    </source>
</evidence>
<dbReference type="GO" id="GO:0007606">
    <property type="term" value="P:sensory perception of chemical stimulus"/>
    <property type="evidence" value="ECO:0007669"/>
    <property type="project" value="UniProtKB-UniRule"/>
</dbReference>
<feature type="compositionally biased region" description="Basic and acidic residues" evidence="8">
    <location>
        <begin position="421"/>
        <end position="433"/>
    </location>
</feature>
<dbReference type="PANTHER" id="PTHR31552:SF8">
    <property type="entry name" value="SERPENTINE RECEPTOR CLASS GAMMA"/>
    <property type="match status" value="1"/>
</dbReference>
<dbReference type="GO" id="GO:0004888">
    <property type="term" value="F:transmembrane signaling receptor activity"/>
    <property type="evidence" value="ECO:0007669"/>
    <property type="project" value="InterPro"/>
</dbReference>
<feature type="compositionally biased region" description="Basic and acidic residues" evidence="8">
    <location>
        <begin position="441"/>
        <end position="458"/>
    </location>
</feature>
<comment type="similarity">
    <text evidence="2 6">Belongs to the nematode receptor-like protein srg family.</text>
</comment>
<evidence type="ECO:0000256" key="2">
    <source>
        <dbReference type="ARBA" id="ARBA00005692"/>
    </source>
</evidence>
<keyword evidence="4 6" id="KW-1133">Transmembrane helix</keyword>
<protein>
    <recommendedName>
        <fullName evidence="6">Serpentine receptor class gamma</fullName>
    </recommendedName>
</protein>
<reference evidence="11" key="1">
    <citation type="submission" date="2022-11" db="UniProtKB">
        <authorList>
            <consortium name="WormBaseParasite"/>
        </authorList>
    </citation>
    <scope>IDENTIFICATION</scope>
</reference>
<feature type="transmembrane region" description="Helical" evidence="6">
    <location>
        <begin position="593"/>
        <end position="614"/>
    </location>
</feature>
<comment type="subcellular location">
    <subcellularLocation>
        <location evidence="1">Membrane</location>
        <topology evidence="1">Multi-pass membrane protein</topology>
    </subcellularLocation>
</comment>
<evidence type="ECO:0000256" key="4">
    <source>
        <dbReference type="ARBA" id="ARBA00022989"/>
    </source>
</evidence>
<feature type="signal peptide" evidence="9">
    <location>
        <begin position="1"/>
        <end position="20"/>
    </location>
</feature>
<dbReference type="Pfam" id="PF02118">
    <property type="entry name" value="Srg"/>
    <property type="match status" value="1"/>
</dbReference>
<dbReference type="PANTHER" id="PTHR31552">
    <property type="entry name" value="SERPENTINE RECEPTOR CLASS GAMMA"/>
    <property type="match status" value="1"/>
</dbReference>
<comment type="caution">
    <text evidence="6">Lacks conserved residue(s) required for the propagation of feature annotation.</text>
</comment>
<name>A0A914IEQ5_GLORO</name>
<evidence type="ECO:0000313" key="10">
    <source>
        <dbReference type="Proteomes" id="UP000887572"/>
    </source>
</evidence>
<evidence type="ECO:0000256" key="6">
    <source>
        <dbReference type="RuleBase" id="RU280813"/>
    </source>
</evidence>
<evidence type="ECO:0000256" key="7">
    <source>
        <dbReference type="SAM" id="Coils"/>
    </source>
</evidence>
<evidence type="ECO:0000256" key="1">
    <source>
        <dbReference type="ARBA" id="ARBA00004141"/>
    </source>
</evidence>
<keyword evidence="3 6" id="KW-0812">Transmembrane</keyword>
<evidence type="ECO:0000256" key="8">
    <source>
        <dbReference type="SAM" id="MobiDB-lite"/>
    </source>
</evidence>
<feature type="chain" id="PRO_5037343450" description="Serpentine receptor class gamma" evidence="9">
    <location>
        <begin position="21"/>
        <end position="775"/>
    </location>
</feature>
<dbReference type="AlphaFoldDB" id="A0A914IEQ5"/>
<dbReference type="GO" id="GO:0016020">
    <property type="term" value="C:membrane"/>
    <property type="evidence" value="ECO:0007669"/>
    <property type="project" value="UniProtKB-SubCell"/>
</dbReference>